<organism evidence="1 2">
    <name type="scientific">Portunus trituberculatus</name>
    <name type="common">Swimming crab</name>
    <name type="synonym">Neptunus trituberculatus</name>
    <dbReference type="NCBI Taxonomy" id="210409"/>
    <lineage>
        <taxon>Eukaryota</taxon>
        <taxon>Metazoa</taxon>
        <taxon>Ecdysozoa</taxon>
        <taxon>Arthropoda</taxon>
        <taxon>Crustacea</taxon>
        <taxon>Multicrustacea</taxon>
        <taxon>Malacostraca</taxon>
        <taxon>Eumalacostraca</taxon>
        <taxon>Eucarida</taxon>
        <taxon>Decapoda</taxon>
        <taxon>Pleocyemata</taxon>
        <taxon>Brachyura</taxon>
        <taxon>Eubrachyura</taxon>
        <taxon>Portunoidea</taxon>
        <taxon>Portunidae</taxon>
        <taxon>Portuninae</taxon>
        <taxon>Portunus</taxon>
    </lineage>
</organism>
<protein>
    <submittedName>
        <fullName evidence="1">Uncharacterized protein</fullName>
    </submittedName>
</protein>
<accession>A0A5B7IND9</accession>
<name>A0A5B7IND9_PORTR</name>
<evidence type="ECO:0000313" key="2">
    <source>
        <dbReference type="Proteomes" id="UP000324222"/>
    </source>
</evidence>
<gene>
    <name evidence="1" type="ORF">E2C01_080102</name>
</gene>
<keyword evidence="2" id="KW-1185">Reference proteome</keyword>
<dbReference type="AlphaFoldDB" id="A0A5B7IND9"/>
<evidence type="ECO:0000313" key="1">
    <source>
        <dbReference type="EMBL" id="MPC85332.1"/>
    </source>
</evidence>
<comment type="caution">
    <text evidence="1">The sequence shown here is derived from an EMBL/GenBank/DDBJ whole genome shotgun (WGS) entry which is preliminary data.</text>
</comment>
<dbReference type="Proteomes" id="UP000324222">
    <property type="component" value="Unassembled WGS sequence"/>
</dbReference>
<sequence>MMKDITRVAVRCKEGPAEAIRTEGVQR</sequence>
<proteinExistence type="predicted"/>
<reference evidence="1 2" key="1">
    <citation type="submission" date="2019-05" db="EMBL/GenBank/DDBJ databases">
        <title>Another draft genome of Portunus trituberculatus and its Hox gene families provides insights of decapod evolution.</title>
        <authorList>
            <person name="Jeong J.-H."/>
            <person name="Song I."/>
            <person name="Kim S."/>
            <person name="Choi T."/>
            <person name="Kim D."/>
            <person name="Ryu S."/>
            <person name="Kim W."/>
        </authorList>
    </citation>
    <scope>NUCLEOTIDE SEQUENCE [LARGE SCALE GENOMIC DNA]</scope>
    <source>
        <tissue evidence="1">Muscle</tissue>
    </source>
</reference>
<dbReference type="EMBL" id="VSRR010068095">
    <property type="protein sequence ID" value="MPC85332.1"/>
    <property type="molecule type" value="Genomic_DNA"/>
</dbReference>